<protein>
    <submittedName>
        <fullName evidence="1">Uncharacterized protein</fullName>
    </submittedName>
</protein>
<organism evidence="1 2">
    <name type="scientific">Erwinia phage vB_EamM_RisingSun</name>
    <dbReference type="NCBI Taxonomy" id="2026080"/>
    <lineage>
        <taxon>Viruses</taxon>
        <taxon>Duplodnaviria</taxon>
        <taxon>Heunggongvirae</taxon>
        <taxon>Uroviricota</taxon>
        <taxon>Caudoviricetes</taxon>
        <taxon>Chimalliviridae</taxon>
        <taxon>Risingsunvirus</taxon>
        <taxon>Risingsunvirus risingsun</taxon>
    </lineage>
</organism>
<gene>
    <name evidence="1" type="ORF">RISINGSUN_32</name>
</gene>
<evidence type="ECO:0000313" key="2">
    <source>
        <dbReference type="Proteomes" id="UP000225553"/>
    </source>
</evidence>
<sequence>MNKVIETLSFSHLTIMKGIEIMAKLTINFDASILNELHTKRWNHLIGMLENDALFVDDHRHGMEPTKLPYKALIVHMRGEVVNICPFIDNTPYFCINPLTPFEGVIHLDRNSCGHTIMREGSKKWQLDQLVAKGEIAGYIEIN</sequence>
<reference evidence="2" key="1">
    <citation type="submission" date="2017-07" db="EMBL/GenBank/DDBJ databases">
        <authorList>
            <person name="Putnam M.J."/>
            <person name="Sharma R."/>
            <person name="Kruger J.L."/>
            <person name="Berg J.A."/>
            <person name="Payne A.M."/>
            <person name="Fajardo C.P."/>
            <person name="Breakwell D.P."/>
            <person name="Hope S."/>
            <person name="Grose J.H."/>
        </authorList>
    </citation>
    <scope>NUCLEOTIDE SEQUENCE [LARGE SCALE GENOMIC DNA]</scope>
</reference>
<dbReference type="Proteomes" id="UP000225553">
    <property type="component" value="Segment"/>
</dbReference>
<keyword evidence="2" id="KW-1185">Reference proteome</keyword>
<accession>A0A223LIT0</accession>
<name>A0A223LIT0_9CAUD</name>
<proteinExistence type="predicted"/>
<dbReference type="EMBL" id="MF459646">
    <property type="protein sequence ID" value="ASU03638.1"/>
    <property type="molecule type" value="Genomic_DNA"/>
</dbReference>
<evidence type="ECO:0000313" key="1">
    <source>
        <dbReference type="EMBL" id="ASU03638.1"/>
    </source>
</evidence>